<evidence type="ECO:0008006" key="3">
    <source>
        <dbReference type="Google" id="ProtNLM"/>
    </source>
</evidence>
<accession>A0A6M8U853</accession>
<name>A0A6M8U853_9GAMM</name>
<organism evidence="1 2">
    <name type="scientific">Paramixta manurensis</name>
    <dbReference type="NCBI Taxonomy" id="2740817"/>
    <lineage>
        <taxon>Bacteria</taxon>
        <taxon>Pseudomonadati</taxon>
        <taxon>Pseudomonadota</taxon>
        <taxon>Gammaproteobacteria</taxon>
        <taxon>Enterobacterales</taxon>
        <taxon>Erwiniaceae</taxon>
        <taxon>Paramixta</taxon>
    </lineage>
</organism>
<sequence>MKLINFSERNLISGSGAEYYGMAVSLDIANAMAKKFGQCNLSDLTKDMAASAITGGLVGAFSGGTVVPVIGSIPGWLAGAASGAGLAAFTYGASCWW</sequence>
<protein>
    <recommendedName>
        <fullName evidence="3">Bacteriocin</fullName>
    </recommendedName>
</protein>
<dbReference type="AlphaFoldDB" id="A0A6M8U853"/>
<dbReference type="KEGG" id="pmak:PMPD1_1865"/>
<proteinExistence type="predicted"/>
<dbReference type="Proteomes" id="UP000505325">
    <property type="component" value="Chromosome"/>
</dbReference>
<evidence type="ECO:0000313" key="2">
    <source>
        <dbReference type="Proteomes" id="UP000505325"/>
    </source>
</evidence>
<reference evidence="1 2" key="1">
    <citation type="submission" date="2020-06" db="EMBL/GenBank/DDBJ databases">
        <title>Genome sequence of Paramixta manurensis strain PD-1.</title>
        <authorList>
            <person name="Lee C.W."/>
            <person name="Kim J."/>
        </authorList>
    </citation>
    <scope>NUCLEOTIDE SEQUENCE [LARGE SCALE GENOMIC DNA]</scope>
    <source>
        <strain evidence="1 2">PD-1</strain>
    </source>
</reference>
<evidence type="ECO:0000313" key="1">
    <source>
        <dbReference type="EMBL" id="QKJ86815.1"/>
    </source>
</evidence>
<gene>
    <name evidence="1" type="ORF">PMPD1_1865</name>
</gene>
<dbReference type="RefSeq" id="WP_173633807.1">
    <property type="nucleotide sequence ID" value="NZ_CP054212.1"/>
</dbReference>
<keyword evidence="2" id="KW-1185">Reference proteome</keyword>
<dbReference type="EMBL" id="CP054212">
    <property type="protein sequence ID" value="QKJ86815.1"/>
    <property type="molecule type" value="Genomic_DNA"/>
</dbReference>